<protein>
    <submittedName>
        <fullName evidence="2">Uncharacterized protein</fullName>
    </submittedName>
</protein>
<reference evidence="2" key="2">
    <citation type="journal article" date="2021" name="Microbiome">
        <title>Successional dynamics and alternative stable states in a saline activated sludge microbial community over 9 years.</title>
        <authorList>
            <person name="Wang Y."/>
            <person name="Ye J."/>
            <person name="Ju F."/>
            <person name="Liu L."/>
            <person name="Boyd J.A."/>
            <person name="Deng Y."/>
            <person name="Parks D.H."/>
            <person name="Jiang X."/>
            <person name="Yin X."/>
            <person name="Woodcroft B.J."/>
            <person name="Tyson G.W."/>
            <person name="Hugenholtz P."/>
            <person name="Polz M.F."/>
            <person name="Zhang T."/>
        </authorList>
    </citation>
    <scope>NUCLEOTIDE SEQUENCE</scope>
    <source>
        <strain evidence="2">HKST-UBA15</strain>
    </source>
</reference>
<evidence type="ECO:0000313" key="2">
    <source>
        <dbReference type="EMBL" id="MCA9380376.1"/>
    </source>
</evidence>
<feature type="transmembrane region" description="Helical" evidence="1">
    <location>
        <begin position="54"/>
        <end position="71"/>
    </location>
</feature>
<dbReference type="Proteomes" id="UP000745577">
    <property type="component" value="Unassembled WGS sequence"/>
</dbReference>
<sequence>MEEIISTVLPTTIMGVLGATIVYGLAKYMPGLQAKQHFDVDPTPSAEDIRNARLWSLLGAAGGTLMGIFMFT</sequence>
<keyword evidence="1" id="KW-0472">Membrane</keyword>
<keyword evidence="1" id="KW-1133">Transmembrane helix</keyword>
<evidence type="ECO:0000256" key="1">
    <source>
        <dbReference type="SAM" id="Phobius"/>
    </source>
</evidence>
<accession>A0A955I9Q0</accession>
<dbReference type="EMBL" id="JAGQLL010000053">
    <property type="protein sequence ID" value="MCA9380376.1"/>
    <property type="molecule type" value="Genomic_DNA"/>
</dbReference>
<evidence type="ECO:0000313" key="3">
    <source>
        <dbReference type="Proteomes" id="UP000745577"/>
    </source>
</evidence>
<organism evidence="2 3">
    <name type="scientific">Candidatus Dojkabacteria bacterium</name>
    <dbReference type="NCBI Taxonomy" id="2099670"/>
    <lineage>
        <taxon>Bacteria</taxon>
        <taxon>Candidatus Dojkabacteria</taxon>
    </lineage>
</organism>
<reference evidence="2" key="1">
    <citation type="submission" date="2020-04" db="EMBL/GenBank/DDBJ databases">
        <authorList>
            <person name="Zhang T."/>
        </authorList>
    </citation>
    <scope>NUCLEOTIDE SEQUENCE</scope>
    <source>
        <strain evidence="2">HKST-UBA15</strain>
    </source>
</reference>
<gene>
    <name evidence="2" type="ORF">KC675_04320</name>
</gene>
<feature type="transmembrane region" description="Helical" evidence="1">
    <location>
        <begin position="6"/>
        <end position="26"/>
    </location>
</feature>
<keyword evidence="1" id="KW-0812">Transmembrane</keyword>
<comment type="caution">
    <text evidence="2">The sequence shown here is derived from an EMBL/GenBank/DDBJ whole genome shotgun (WGS) entry which is preliminary data.</text>
</comment>
<dbReference type="AlphaFoldDB" id="A0A955I9Q0"/>
<proteinExistence type="predicted"/>
<name>A0A955I9Q0_9BACT</name>